<evidence type="ECO:0000256" key="7">
    <source>
        <dbReference type="SAM" id="Coils"/>
    </source>
</evidence>
<dbReference type="EMBL" id="JAFBCY010000001">
    <property type="protein sequence ID" value="MBM7850013.1"/>
    <property type="molecule type" value="Genomic_DNA"/>
</dbReference>
<dbReference type="SUPFAM" id="SSF51261">
    <property type="entry name" value="Duplicated hybrid motif"/>
    <property type="match status" value="1"/>
</dbReference>
<dbReference type="PANTHER" id="PTHR21666:SF288">
    <property type="entry name" value="CELL DIVISION PROTEIN YTFB"/>
    <property type="match status" value="1"/>
</dbReference>
<organism evidence="10 13">
    <name type="scientific">Methylopila capsulata</name>
    <dbReference type="NCBI Taxonomy" id="61654"/>
    <lineage>
        <taxon>Bacteria</taxon>
        <taxon>Pseudomonadati</taxon>
        <taxon>Pseudomonadota</taxon>
        <taxon>Alphaproteobacteria</taxon>
        <taxon>Hyphomicrobiales</taxon>
        <taxon>Methylopilaceae</taxon>
        <taxon>Methylopila</taxon>
    </lineage>
</organism>
<keyword evidence="8" id="KW-1133">Transmembrane helix</keyword>
<evidence type="ECO:0000259" key="9">
    <source>
        <dbReference type="Pfam" id="PF01551"/>
    </source>
</evidence>
<dbReference type="Pfam" id="PF01551">
    <property type="entry name" value="Peptidase_M23"/>
    <property type="match status" value="1"/>
</dbReference>
<evidence type="ECO:0000313" key="12">
    <source>
        <dbReference type="Proteomes" id="UP000758856"/>
    </source>
</evidence>
<feature type="coiled-coil region" evidence="7">
    <location>
        <begin position="70"/>
        <end position="115"/>
    </location>
</feature>
<keyword evidence="4 11" id="KW-0378">Hydrolase</keyword>
<keyword evidence="5" id="KW-0862">Zinc</keyword>
<reference evidence="11 12" key="2">
    <citation type="submission" date="2021-01" db="EMBL/GenBank/DDBJ databases">
        <title>Genomic Encyclopedia of Type Strains, Phase IV (KMG-IV): sequencing the most valuable type-strain genomes for metagenomic binning, comparative biology and taxonomic classification.</title>
        <authorList>
            <person name="Goeker M."/>
        </authorList>
    </citation>
    <scope>NUCLEOTIDE SEQUENCE [LARGE SCALE GENOMIC DNA]</scope>
    <source>
        <strain evidence="11 12">DSM 6130</strain>
    </source>
</reference>
<comment type="cofactor">
    <cofactor evidence="1">
        <name>Zn(2+)</name>
        <dbReference type="ChEBI" id="CHEBI:29105"/>
    </cofactor>
</comment>
<feature type="domain" description="M23ase beta-sheet core" evidence="9">
    <location>
        <begin position="283"/>
        <end position="377"/>
    </location>
</feature>
<dbReference type="InterPro" id="IPR016047">
    <property type="entry name" value="M23ase_b-sheet_dom"/>
</dbReference>
<accession>A0A9W6IUB5</accession>
<keyword evidence="8" id="KW-0812">Transmembrane</keyword>
<evidence type="ECO:0000256" key="4">
    <source>
        <dbReference type="ARBA" id="ARBA00022801"/>
    </source>
</evidence>
<gene>
    <name evidence="10" type="ORF">GCM10008170_13240</name>
    <name evidence="11" type="ORF">JOD31_000225</name>
</gene>
<dbReference type="InterPro" id="IPR011055">
    <property type="entry name" value="Dup_hybrid_motif"/>
</dbReference>
<evidence type="ECO:0000313" key="11">
    <source>
        <dbReference type="EMBL" id="MBM7850013.1"/>
    </source>
</evidence>
<dbReference type="Proteomes" id="UP000758856">
    <property type="component" value="Unassembled WGS sequence"/>
</dbReference>
<name>A0A9W6IUB5_9HYPH</name>
<keyword evidence="7" id="KW-0175">Coiled coil</keyword>
<sequence>MTIDRAAPFGGDLIVVECGRRFAIRLPRYGAAAVAAVIALSFGWSLGTAYYVAFHDVVVAEIRGGAKVAASAYEAQIDELKTELERVRTRRLVEKTGSEQRLAELARRQESLERRQTVLAELAGPALDQPAAAPASYAAKPTPLDRRDDARQGLVASADPVDPTRQISVGLDKLEAGQGAALDAIEARIDDKRRKLQRIYDGLALPKSNARGAEAGRGGPFEPLPARARTFEARADRVAAQRAATAELRDRLEDAPIRTPAPGASISSGFGARTDPFLGQPAFHAGLDFESAQGRPIRATAPGRVTTSGYSGGYGLMVEIDHGGGLTTRFGHMSSAAVQVGQTVKAGAVLGHVGSTGRSTGPHLHYETRIDGEAVDPLRFLRAGSAYAATLSN</sequence>
<dbReference type="PANTHER" id="PTHR21666">
    <property type="entry name" value="PEPTIDASE-RELATED"/>
    <property type="match status" value="1"/>
</dbReference>
<evidence type="ECO:0000256" key="6">
    <source>
        <dbReference type="ARBA" id="ARBA00023049"/>
    </source>
</evidence>
<feature type="transmembrane region" description="Helical" evidence="8">
    <location>
        <begin position="29"/>
        <end position="53"/>
    </location>
</feature>
<dbReference type="Gene3D" id="2.70.70.10">
    <property type="entry name" value="Glucose Permease (Domain IIA)"/>
    <property type="match status" value="1"/>
</dbReference>
<keyword evidence="3" id="KW-0479">Metal-binding</keyword>
<keyword evidence="6" id="KW-0482">Metalloprotease</keyword>
<dbReference type="RefSeq" id="WP_204948486.1">
    <property type="nucleotide sequence ID" value="NZ_BSFF01000002.1"/>
</dbReference>
<keyword evidence="2" id="KW-0645">Protease</keyword>
<evidence type="ECO:0000256" key="1">
    <source>
        <dbReference type="ARBA" id="ARBA00001947"/>
    </source>
</evidence>
<evidence type="ECO:0000313" key="10">
    <source>
        <dbReference type="EMBL" id="GLK55305.1"/>
    </source>
</evidence>
<dbReference type="GO" id="GO:0004222">
    <property type="term" value="F:metalloendopeptidase activity"/>
    <property type="evidence" value="ECO:0007669"/>
    <property type="project" value="TreeGrafter"/>
</dbReference>
<reference evidence="10" key="3">
    <citation type="submission" date="2023-01" db="EMBL/GenBank/DDBJ databases">
        <authorList>
            <person name="Sun Q."/>
            <person name="Evtushenko L."/>
        </authorList>
    </citation>
    <scope>NUCLEOTIDE SEQUENCE</scope>
    <source>
        <strain evidence="10">VKM B-1606</strain>
    </source>
</reference>
<reference evidence="10" key="1">
    <citation type="journal article" date="2014" name="Int. J. Syst. Evol. Microbiol.">
        <title>Complete genome sequence of Corynebacterium casei LMG S-19264T (=DSM 44701T), isolated from a smear-ripened cheese.</title>
        <authorList>
            <consortium name="US DOE Joint Genome Institute (JGI-PGF)"/>
            <person name="Walter F."/>
            <person name="Albersmeier A."/>
            <person name="Kalinowski J."/>
            <person name="Ruckert C."/>
        </authorList>
    </citation>
    <scope>NUCLEOTIDE SEQUENCE</scope>
    <source>
        <strain evidence="10">VKM B-1606</strain>
    </source>
</reference>
<dbReference type="EMBL" id="BSFF01000002">
    <property type="protein sequence ID" value="GLK55305.1"/>
    <property type="molecule type" value="Genomic_DNA"/>
</dbReference>
<dbReference type="GO" id="GO:0006508">
    <property type="term" value="P:proteolysis"/>
    <property type="evidence" value="ECO:0007669"/>
    <property type="project" value="UniProtKB-KW"/>
</dbReference>
<protein>
    <submittedName>
        <fullName evidence="10">Membrane protein</fullName>
    </submittedName>
    <submittedName>
        <fullName evidence="11">Murein DD-endopeptidase MepM/ murein hydrolase activator NlpD</fullName>
    </submittedName>
</protein>
<dbReference type="AlphaFoldDB" id="A0A9W6IUB5"/>
<evidence type="ECO:0000256" key="3">
    <source>
        <dbReference type="ARBA" id="ARBA00022723"/>
    </source>
</evidence>
<dbReference type="GO" id="GO:0046872">
    <property type="term" value="F:metal ion binding"/>
    <property type="evidence" value="ECO:0007669"/>
    <property type="project" value="UniProtKB-KW"/>
</dbReference>
<dbReference type="InterPro" id="IPR050570">
    <property type="entry name" value="Cell_wall_metabolism_enzyme"/>
</dbReference>
<evidence type="ECO:0000313" key="13">
    <source>
        <dbReference type="Proteomes" id="UP001143400"/>
    </source>
</evidence>
<keyword evidence="12" id="KW-1185">Reference proteome</keyword>
<dbReference type="CDD" id="cd12797">
    <property type="entry name" value="M23_peptidase"/>
    <property type="match status" value="1"/>
</dbReference>
<keyword evidence="8" id="KW-0472">Membrane</keyword>
<dbReference type="FunFam" id="2.70.70.10:FF:000006">
    <property type="entry name" value="M23 family peptidase"/>
    <property type="match status" value="1"/>
</dbReference>
<evidence type="ECO:0000256" key="5">
    <source>
        <dbReference type="ARBA" id="ARBA00022833"/>
    </source>
</evidence>
<dbReference type="Proteomes" id="UP001143400">
    <property type="component" value="Unassembled WGS sequence"/>
</dbReference>
<comment type="caution">
    <text evidence="10">The sequence shown here is derived from an EMBL/GenBank/DDBJ whole genome shotgun (WGS) entry which is preliminary data.</text>
</comment>
<proteinExistence type="predicted"/>
<evidence type="ECO:0000256" key="8">
    <source>
        <dbReference type="SAM" id="Phobius"/>
    </source>
</evidence>
<evidence type="ECO:0000256" key="2">
    <source>
        <dbReference type="ARBA" id="ARBA00022670"/>
    </source>
</evidence>